<reference evidence="6" key="1">
    <citation type="submission" date="2022-02" db="EMBL/GenBank/DDBJ databases">
        <authorList>
            <person name="Leng L."/>
        </authorList>
    </citation>
    <scope>NUCLEOTIDE SEQUENCE</scope>
    <source>
        <strain evidence="6">JI</strain>
    </source>
</reference>
<feature type="transmembrane region" description="Helical" evidence="5">
    <location>
        <begin position="73"/>
        <end position="101"/>
    </location>
</feature>
<keyword evidence="4 5" id="KW-0472">Membrane</keyword>
<keyword evidence="2 5" id="KW-0812">Transmembrane</keyword>
<dbReference type="PANTHER" id="PTHR33514:SF13">
    <property type="entry name" value="PROTEIN ABCI12, CHLOROPLASTIC"/>
    <property type="match status" value="1"/>
</dbReference>
<evidence type="ECO:0000313" key="7">
    <source>
        <dbReference type="Proteomes" id="UP001154312"/>
    </source>
</evidence>
<keyword evidence="7" id="KW-1185">Reference proteome</keyword>
<feature type="transmembrane region" description="Helical" evidence="5">
    <location>
        <begin position="24"/>
        <end position="40"/>
    </location>
</feature>
<comment type="caution">
    <text evidence="6">The sequence shown here is derived from an EMBL/GenBank/DDBJ whole genome shotgun (WGS) entry which is preliminary data.</text>
</comment>
<name>A0A9X4JVK2_9FIRM</name>
<feature type="transmembrane region" description="Helical" evidence="5">
    <location>
        <begin position="243"/>
        <end position="262"/>
    </location>
</feature>
<dbReference type="EMBL" id="JAKOAV010000005">
    <property type="protein sequence ID" value="MDF9407573.1"/>
    <property type="molecule type" value="Genomic_DNA"/>
</dbReference>
<evidence type="ECO:0000256" key="1">
    <source>
        <dbReference type="ARBA" id="ARBA00004141"/>
    </source>
</evidence>
<keyword evidence="3 5" id="KW-1133">Transmembrane helix</keyword>
<evidence type="ECO:0000256" key="2">
    <source>
        <dbReference type="ARBA" id="ARBA00022692"/>
    </source>
</evidence>
<dbReference type="Pfam" id="PF02361">
    <property type="entry name" value="CbiQ"/>
    <property type="match status" value="1"/>
</dbReference>
<gene>
    <name evidence="6" type="ORF">L7E55_04245</name>
</gene>
<organism evidence="6 7">
    <name type="scientific">Pelotomaculum isophthalicicum JI</name>
    <dbReference type="NCBI Taxonomy" id="947010"/>
    <lineage>
        <taxon>Bacteria</taxon>
        <taxon>Bacillati</taxon>
        <taxon>Bacillota</taxon>
        <taxon>Clostridia</taxon>
        <taxon>Eubacteriales</taxon>
        <taxon>Desulfotomaculaceae</taxon>
        <taxon>Pelotomaculum</taxon>
    </lineage>
</organism>
<proteinExistence type="predicted"/>
<dbReference type="Proteomes" id="UP001154312">
    <property type="component" value="Unassembled WGS sequence"/>
</dbReference>
<accession>A0A9X4JVK2</accession>
<dbReference type="PANTHER" id="PTHR33514">
    <property type="entry name" value="PROTEIN ABCI12, CHLOROPLASTIC"/>
    <property type="match status" value="1"/>
</dbReference>
<feature type="transmembrane region" description="Helical" evidence="5">
    <location>
        <begin position="45"/>
        <end position="67"/>
    </location>
</feature>
<feature type="transmembrane region" description="Helical" evidence="5">
    <location>
        <begin position="156"/>
        <end position="174"/>
    </location>
</feature>
<dbReference type="RefSeq" id="WP_277442801.1">
    <property type="nucleotide sequence ID" value="NZ_JAKOAV010000005.1"/>
</dbReference>
<dbReference type="InterPro" id="IPR003339">
    <property type="entry name" value="ABC/ECF_trnsptr_transmembrane"/>
</dbReference>
<dbReference type="CDD" id="cd16914">
    <property type="entry name" value="EcfT"/>
    <property type="match status" value="1"/>
</dbReference>
<feature type="transmembrane region" description="Helical" evidence="5">
    <location>
        <begin position="113"/>
        <end position="136"/>
    </location>
</feature>
<comment type="subcellular location">
    <subcellularLocation>
        <location evidence="1">Membrane</location>
        <topology evidence="1">Multi-pass membrane protein</topology>
    </subcellularLocation>
</comment>
<evidence type="ECO:0000313" key="6">
    <source>
        <dbReference type="EMBL" id="MDF9407573.1"/>
    </source>
</evidence>
<evidence type="ECO:0000256" key="3">
    <source>
        <dbReference type="ARBA" id="ARBA00022989"/>
    </source>
</evidence>
<evidence type="ECO:0000256" key="5">
    <source>
        <dbReference type="SAM" id="Phobius"/>
    </source>
</evidence>
<protein>
    <submittedName>
        <fullName evidence="6">Energy-coupling factor transporter transmembrane protein EcfT</fullName>
    </submittedName>
</protein>
<evidence type="ECO:0000256" key="4">
    <source>
        <dbReference type="ARBA" id="ARBA00023136"/>
    </source>
</evidence>
<dbReference type="AlphaFoldDB" id="A0A9X4JVK2"/>
<sequence>MINVVTIGQFVPGDSLLHRLDPRTKIICVIATAIAVFVVVKWYEFVLLSGFVFLSMILTGIPARLFLKGLFSIWLLLVVTFLLQALLTPGEVLFGLGFLKVTREGLMGGGQIFVRLALLILIAFLLTLTTSPVNLTAGLESILAPLKRVGVPTHELAMMMTIALRFVPTLLNEADKVTKAQRSRGAGFSSGGTMSRVKGLLPLFVPLIAGALRSAEELAVAMESRCYRGGANRTRMKSMALGVPDYVTMSITFAVLALSVWLRYT</sequence>
<dbReference type="GO" id="GO:0005886">
    <property type="term" value="C:plasma membrane"/>
    <property type="evidence" value="ECO:0007669"/>
    <property type="project" value="TreeGrafter"/>
</dbReference>